<gene>
    <name evidence="18" type="ORF">IAB03_09595</name>
</gene>
<dbReference type="GO" id="GO:0009279">
    <property type="term" value="C:cell outer membrane"/>
    <property type="evidence" value="ECO:0007669"/>
    <property type="project" value="UniProtKB-SubCell"/>
</dbReference>
<keyword evidence="7" id="KW-0732">Signal</keyword>
<evidence type="ECO:0000256" key="13">
    <source>
        <dbReference type="ARBA" id="ARBA00023237"/>
    </source>
</evidence>
<keyword evidence="13" id="KW-0998">Cell outer membrane</keyword>
<keyword evidence="14" id="KW-0449">Lipoprotein</keyword>
<dbReference type="InterPro" id="IPR019554">
    <property type="entry name" value="Soluble_ligand-bd"/>
</dbReference>
<dbReference type="InterPro" id="IPR003715">
    <property type="entry name" value="Poly_export_N"/>
</dbReference>
<dbReference type="GO" id="GO:0046930">
    <property type="term" value="C:pore complex"/>
    <property type="evidence" value="ECO:0007669"/>
    <property type="project" value="UniProtKB-KW"/>
</dbReference>
<dbReference type="GO" id="GO:0015159">
    <property type="term" value="F:polysaccharide transmembrane transporter activity"/>
    <property type="evidence" value="ECO:0007669"/>
    <property type="project" value="InterPro"/>
</dbReference>
<evidence type="ECO:0000256" key="14">
    <source>
        <dbReference type="ARBA" id="ARBA00023288"/>
    </source>
</evidence>
<accession>A0A9D1M9A5</accession>
<evidence type="ECO:0000256" key="4">
    <source>
        <dbReference type="ARBA" id="ARBA00022452"/>
    </source>
</evidence>
<dbReference type="Pfam" id="PF10531">
    <property type="entry name" value="SLBB"/>
    <property type="match status" value="1"/>
</dbReference>
<name>A0A9D1M9A5_9BACT</name>
<evidence type="ECO:0000259" key="17">
    <source>
        <dbReference type="Pfam" id="PF22461"/>
    </source>
</evidence>
<comment type="caution">
    <text evidence="18">The sequence shown here is derived from an EMBL/GenBank/DDBJ whole genome shotgun (WGS) entry which is preliminary data.</text>
</comment>
<feature type="domain" description="Soluble ligand binding" evidence="16">
    <location>
        <begin position="294"/>
        <end position="344"/>
    </location>
</feature>
<dbReference type="Pfam" id="PF02563">
    <property type="entry name" value="Poly_export"/>
    <property type="match status" value="1"/>
</dbReference>
<sequence length="415" mass="46395">MAKKIHYVFIFLSFWCVGGLSVFAQSQTEILKKAREMGISESEIRKQLEAKEKQMQQESTNQGSTTSASTSTLLRDSAAINALLLEDIKQQIKKDSLDKVVFGREIFSSTNLSFEPNYNMATPKNYKLAAGDEIVIDVWGSTEANYRQRISPDGTINIERVGLISLAGLTIEEAEEWLKQQLSQIYSGLTEDGGGDINIKVSLGQIRTIKVNIVGEVSIPGTYTLPSLSTLFNALYVAKGVNEIGTLRNIKLFRNNKEIAVLDVYDYLINGKLDADVRLEDNDLIIVEPYKNLVSVNGELKRKRIFELKDGETLEDLIKYAGGFAADAYSDRIQVSRKTGTKYQMNTVEKENFPMFTMRDGDKIVVKKTIPMYENRLIIKGAVWHPGEFELTPATQTVKKLIEAAEGLKGDAFTT</sequence>
<feature type="non-terminal residue" evidence="18">
    <location>
        <position position="415"/>
    </location>
</feature>
<keyword evidence="12" id="KW-0564">Palmitate</keyword>
<evidence type="ECO:0000256" key="3">
    <source>
        <dbReference type="ARBA" id="ARBA00022448"/>
    </source>
</evidence>
<keyword evidence="11" id="KW-0472">Membrane</keyword>
<evidence type="ECO:0000256" key="5">
    <source>
        <dbReference type="ARBA" id="ARBA00022597"/>
    </source>
</evidence>
<dbReference type="GO" id="GO:0015288">
    <property type="term" value="F:porin activity"/>
    <property type="evidence" value="ECO:0007669"/>
    <property type="project" value="UniProtKB-KW"/>
</dbReference>
<protein>
    <submittedName>
        <fullName evidence="18">Polysaccharide export protein</fullName>
    </submittedName>
</protein>
<keyword evidence="8" id="KW-0625">Polysaccharide transport</keyword>
<dbReference type="Gene3D" id="3.10.560.10">
    <property type="entry name" value="Outer membrane lipoprotein wza domain like"/>
    <property type="match status" value="2"/>
</dbReference>
<proteinExistence type="inferred from homology"/>
<comment type="similarity">
    <text evidence="2">Belongs to the BexD/CtrA/VexA family.</text>
</comment>
<keyword evidence="10" id="KW-0626">Porin</keyword>
<evidence type="ECO:0000313" key="18">
    <source>
        <dbReference type="EMBL" id="HIU56042.1"/>
    </source>
</evidence>
<evidence type="ECO:0000313" key="19">
    <source>
        <dbReference type="Proteomes" id="UP000824112"/>
    </source>
</evidence>
<evidence type="ECO:0000256" key="2">
    <source>
        <dbReference type="ARBA" id="ARBA00009450"/>
    </source>
</evidence>
<organism evidence="18 19">
    <name type="scientific">Candidatus Gallibacteroides avistercoris</name>
    <dbReference type="NCBI Taxonomy" id="2840833"/>
    <lineage>
        <taxon>Bacteria</taxon>
        <taxon>Pseudomonadati</taxon>
        <taxon>Bacteroidota</taxon>
        <taxon>Bacteroidia</taxon>
        <taxon>Bacteroidales</taxon>
        <taxon>Bacteroidaceae</taxon>
        <taxon>Bacteroidaceae incertae sedis</taxon>
        <taxon>Candidatus Gallibacteroides</taxon>
    </lineage>
</organism>
<keyword evidence="5" id="KW-0762">Sugar transport</keyword>
<evidence type="ECO:0000256" key="11">
    <source>
        <dbReference type="ARBA" id="ARBA00023136"/>
    </source>
</evidence>
<evidence type="ECO:0000256" key="9">
    <source>
        <dbReference type="ARBA" id="ARBA00023065"/>
    </source>
</evidence>
<comment type="subcellular location">
    <subcellularLocation>
        <location evidence="1">Cell outer membrane</location>
        <topology evidence="1">Multi-pass membrane protein</topology>
    </subcellularLocation>
</comment>
<dbReference type="Gene3D" id="3.30.1950.10">
    <property type="entry name" value="wza like domain"/>
    <property type="match status" value="1"/>
</dbReference>
<evidence type="ECO:0000256" key="1">
    <source>
        <dbReference type="ARBA" id="ARBA00004571"/>
    </source>
</evidence>
<evidence type="ECO:0000256" key="10">
    <source>
        <dbReference type="ARBA" id="ARBA00023114"/>
    </source>
</evidence>
<reference evidence="18" key="2">
    <citation type="journal article" date="2021" name="PeerJ">
        <title>Extensive microbial diversity within the chicken gut microbiome revealed by metagenomics and culture.</title>
        <authorList>
            <person name="Gilroy R."/>
            <person name="Ravi A."/>
            <person name="Getino M."/>
            <person name="Pursley I."/>
            <person name="Horton D.L."/>
            <person name="Alikhan N.F."/>
            <person name="Baker D."/>
            <person name="Gharbi K."/>
            <person name="Hall N."/>
            <person name="Watson M."/>
            <person name="Adriaenssens E.M."/>
            <person name="Foster-Nyarko E."/>
            <person name="Jarju S."/>
            <person name="Secka A."/>
            <person name="Antonio M."/>
            <person name="Oren A."/>
            <person name="Chaudhuri R.R."/>
            <person name="La Ragione R."/>
            <person name="Hildebrand F."/>
            <person name="Pallen M.J."/>
        </authorList>
    </citation>
    <scope>NUCLEOTIDE SEQUENCE</scope>
    <source>
        <strain evidence="18">CHK158-818</strain>
    </source>
</reference>
<keyword evidence="9" id="KW-0406">Ion transport</keyword>
<dbReference type="InterPro" id="IPR054765">
    <property type="entry name" value="SLBB_dom"/>
</dbReference>
<keyword evidence="4" id="KW-1134">Transmembrane beta strand</keyword>
<keyword evidence="3" id="KW-0813">Transport</keyword>
<dbReference type="InterPro" id="IPR049712">
    <property type="entry name" value="Poly_export"/>
</dbReference>
<dbReference type="Proteomes" id="UP000824112">
    <property type="component" value="Unassembled WGS sequence"/>
</dbReference>
<evidence type="ECO:0000256" key="12">
    <source>
        <dbReference type="ARBA" id="ARBA00023139"/>
    </source>
</evidence>
<dbReference type="AlphaFoldDB" id="A0A9D1M9A5"/>
<dbReference type="PANTHER" id="PTHR33619">
    <property type="entry name" value="POLYSACCHARIDE EXPORT PROTEIN GFCE-RELATED"/>
    <property type="match status" value="1"/>
</dbReference>
<dbReference type="Pfam" id="PF22461">
    <property type="entry name" value="SLBB_2"/>
    <property type="match status" value="1"/>
</dbReference>
<feature type="domain" description="SLBB" evidence="17">
    <location>
        <begin position="210"/>
        <end position="287"/>
    </location>
</feature>
<evidence type="ECO:0000256" key="6">
    <source>
        <dbReference type="ARBA" id="ARBA00022692"/>
    </source>
</evidence>
<keyword evidence="6" id="KW-0812">Transmembrane</keyword>
<dbReference type="EMBL" id="DVNA01000220">
    <property type="protein sequence ID" value="HIU56042.1"/>
    <property type="molecule type" value="Genomic_DNA"/>
</dbReference>
<evidence type="ECO:0000256" key="8">
    <source>
        <dbReference type="ARBA" id="ARBA00023047"/>
    </source>
</evidence>
<dbReference type="PANTHER" id="PTHR33619:SF3">
    <property type="entry name" value="POLYSACCHARIDE EXPORT PROTEIN GFCE-RELATED"/>
    <property type="match status" value="1"/>
</dbReference>
<evidence type="ECO:0000259" key="15">
    <source>
        <dbReference type="Pfam" id="PF02563"/>
    </source>
</evidence>
<dbReference type="GO" id="GO:0006811">
    <property type="term" value="P:monoatomic ion transport"/>
    <property type="evidence" value="ECO:0007669"/>
    <property type="project" value="UniProtKB-KW"/>
</dbReference>
<reference evidence="18" key="1">
    <citation type="submission" date="2020-10" db="EMBL/GenBank/DDBJ databases">
        <authorList>
            <person name="Gilroy R."/>
        </authorList>
    </citation>
    <scope>NUCLEOTIDE SEQUENCE</scope>
    <source>
        <strain evidence="18">CHK158-818</strain>
    </source>
</reference>
<evidence type="ECO:0000259" key="16">
    <source>
        <dbReference type="Pfam" id="PF10531"/>
    </source>
</evidence>
<evidence type="ECO:0000256" key="7">
    <source>
        <dbReference type="ARBA" id="ARBA00022729"/>
    </source>
</evidence>
<feature type="domain" description="Polysaccharide export protein N-terminal" evidence="15">
    <location>
        <begin position="122"/>
        <end position="186"/>
    </location>
</feature>